<sequence length="38" mass="4245">MQTADSKNVGPEVKKVWARPDFEFHSTGMEVTAYSGRS</sequence>
<evidence type="ECO:0000313" key="5">
    <source>
        <dbReference type="Proteomes" id="UP000254869"/>
    </source>
</evidence>
<organism evidence="4 5">
    <name type="scientific">Nocardia pseudobrasiliensis</name>
    <dbReference type="NCBI Taxonomy" id="45979"/>
    <lineage>
        <taxon>Bacteria</taxon>
        <taxon>Bacillati</taxon>
        <taxon>Actinomycetota</taxon>
        <taxon>Actinomycetes</taxon>
        <taxon>Mycobacteriales</taxon>
        <taxon>Nocardiaceae</taxon>
        <taxon>Nocardia</taxon>
    </lineage>
</organism>
<gene>
    <name evidence="4" type="ORF">DFR76_11245</name>
</gene>
<accession>A0A370HW64</accession>
<name>A0A370HW64_9NOCA</name>
<evidence type="ECO:0000256" key="2">
    <source>
        <dbReference type="ARBA" id="ARBA00009325"/>
    </source>
</evidence>
<evidence type="ECO:0000313" key="4">
    <source>
        <dbReference type="EMBL" id="RDI62728.1"/>
    </source>
</evidence>
<evidence type="ECO:0000256" key="1">
    <source>
        <dbReference type="ARBA" id="ARBA00004886"/>
    </source>
</evidence>
<dbReference type="InterPro" id="IPR011725">
    <property type="entry name" value="PQQ_synth_PqqA"/>
</dbReference>
<dbReference type="AlphaFoldDB" id="A0A370HW64"/>
<comment type="caution">
    <text evidence="4">The sequence shown here is derived from an EMBL/GenBank/DDBJ whole genome shotgun (WGS) entry which is preliminary data.</text>
</comment>
<dbReference type="RefSeq" id="WP_067999333.1">
    <property type="nucleotide sequence ID" value="NZ_QQBC01000012.1"/>
</dbReference>
<evidence type="ECO:0000256" key="3">
    <source>
        <dbReference type="ARBA" id="ARBA00015086"/>
    </source>
</evidence>
<dbReference type="GO" id="GO:0018189">
    <property type="term" value="P:pyrroloquinoline quinone biosynthetic process"/>
    <property type="evidence" value="ECO:0007669"/>
    <property type="project" value="UniProtKB-UniPathway"/>
</dbReference>
<dbReference type="Proteomes" id="UP000254869">
    <property type="component" value="Unassembled WGS sequence"/>
</dbReference>
<reference evidence="4 5" key="1">
    <citation type="submission" date="2018-07" db="EMBL/GenBank/DDBJ databases">
        <title>Genomic Encyclopedia of Type Strains, Phase IV (KMG-IV): sequencing the most valuable type-strain genomes for metagenomic binning, comparative biology and taxonomic classification.</title>
        <authorList>
            <person name="Goeker M."/>
        </authorList>
    </citation>
    <scope>NUCLEOTIDE SEQUENCE [LARGE SCALE GENOMIC DNA]</scope>
    <source>
        <strain evidence="4 5">DSM 44290</strain>
    </source>
</reference>
<protein>
    <recommendedName>
        <fullName evidence="3">Coenzyme PQQ synthesis protein A</fullName>
    </recommendedName>
</protein>
<comment type="similarity">
    <text evidence="2">Belongs to the PqqA family.</text>
</comment>
<dbReference type="EMBL" id="QQBC01000012">
    <property type="protein sequence ID" value="RDI62728.1"/>
    <property type="molecule type" value="Genomic_DNA"/>
</dbReference>
<dbReference type="STRING" id="1210086.GCA_001613105_03772"/>
<proteinExistence type="inferred from homology"/>
<dbReference type="UniPathway" id="UPA00539"/>
<keyword evidence="5" id="KW-1185">Reference proteome</keyword>
<dbReference type="NCBIfam" id="TIGR02107">
    <property type="entry name" value="PQQ_syn_pqqA"/>
    <property type="match status" value="1"/>
</dbReference>
<comment type="pathway">
    <text evidence="1">Cofactor biosynthesis; pyrroloquinoline quinone biosynthesis.</text>
</comment>